<evidence type="ECO:0000313" key="3">
    <source>
        <dbReference type="Proteomes" id="UP000633136"/>
    </source>
</evidence>
<reference evidence="2" key="2">
    <citation type="submission" date="2020-09" db="EMBL/GenBank/DDBJ databases">
        <authorList>
            <person name="Sun Q."/>
            <person name="Zhou Y."/>
        </authorList>
    </citation>
    <scope>NUCLEOTIDE SEQUENCE</scope>
    <source>
        <strain evidence="2">CGMCC 1.15388</strain>
    </source>
</reference>
<evidence type="ECO:0000313" key="2">
    <source>
        <dbReference type="EMBL" id="GGE73041.1"/>
    </source>
</evidence>
<dbReference type="AlphaFoldDB" id="A0A917EQG6"/>
<reference evidence="2" key="1">
    <citation type="journal article" date="2014" name="Int. J. Syst. Evol. Microbiol.">
        <title>Complete genome sequence of Corynebacterium casei LMG S-19264T (=DSM 44701T), isolated from a smear-ripened cheese.</title>
        <authorList>
            <consortium name="US DOE Joint Genome Institute (JGI-PGF)"/>
            <person name="Walter F."/>
            <person name="Albersmeier A."/>
            <person name="Kalinowski J."/>
            <person name="Ruckert C."/>
        </authorList>
    </citation>
    <scope>NUCLEOTIDE SEQUENCE</scope>
    <source>
        <strain evidence="2">CGMCC 1.15388</strain>
    </source>
</reference>
<organism evidence="2 3">
    <name type="scientific">Nesterenkonia cremea</name>
    <dbReference type="NCBI Taxonomy" id="1882340"/>
    <lineage>
        <taxon>Bacteria</taxon>
        <taxon>Bacillati</taxon>
        <taxon>Actinomycetota</taxon>
        <taxon>Actinomycetes</taxon>
        <taxon>Micrococcales</taxon>
        <taxon>Micrococcaceae</taxon>
        <taxon>Nesterenkonia</taxon>
    </lineage>
</organism>
<comment type="caution">
    <text evidence="2">The sequence shown here is derived from an EMBL/GenBank/DDBJ whole genome shotgun (WGS) entry which is preliminary data.</text>
</comment>
<accession>A0A917EQG6</accession>
<gene>
    <name evidence="2" type="ORF">GCM10011401_20120</name>
</gene>
<proteinExistence type="predicted"/>
<feature type="compositionally biased region" description="Acidic residues" evidence="1">
    <location>
        <begin position="49"/>
        <end position="58"/>
    </location>
</feature>
<dbReference type="EMBL" id="BMIS01000009">
    <property type="protein sequence ID" value="GGE73041.1"/>
    <property type="molecule type" value="Genomic_DNA"/>
</dbReference>
<name>A0A917EQG6_9MICC</name>
<dbReference type="RefSeq" id="WP_188685320.1">
    <property type="nucleotide sequence ID" value="NZ_BMIS01000009.1"/>
</dbReference>
<sequence>METRLRPLAVTALAALVLTGCVGLEPTADLEEEDQSGSTDAGGSGESTPDPEEPEIDPAELTFEQLDAEEIQYLLLDEDDWPYSVDGFDQEEDDPSLSEYYAEFAEYWVPLDGIDYSSEEEDCFDGIAELEDIETDGRENHFVSGLRENPNTSYEEDGILVGISSFRDEQDTASVWEAVLDACDGVEIEEDGDVVSIGAVEQGEWSGVHMTVQAGSFFEQDLYFDDILLATLDRGENIVYAVGMDVPAGTFTDVLRVQERKLDEGLPEDLDEGDEGDEDDDGGLEDDLDDEEIEGPSDDEDDDDQDDDEDEGDDEDDA</sequence>
<dbReference type="Proteomes" id="UP000633136">
    <property type="component" value="Unassembled WGS sequence"/>
</dbReference>
<evidence type="ECO:0000256" key="1">
    <source>
        <dbReference type="SAM" id="MobiDB-lite"/>
    </source>
</evidence>
<dbReference type="PROSITE" id="PS51257">
    <property type="entry name" value="PROKAR_LIPOPROTEIN"/>
    <property type="match status" value="1"/>
</dbReference>
<feature type="region of interest" description="Disordered" evidence="1">
    <location>
        <begin position="26"/>
        <end position="58"/>
    </location>
</feature>
<feature type="region of interest" description="Disordered" evidence="1">
    <location>
        <begin position="263"/>
        <end position="318"/>
    </location>
</feature>
<feature type="compositionally biased region" description="Acidic residues" evidence="1">
    <location>
        <begin position="265"/>
        <end position="318"/>
    </location>
</feature>
<protein>
    <submittedName>
        <fullName evidence="2">Uncharacterized protein</fullName>
    </submittedName>
</protein>
<keyword evidence="3" id="KW-1185">Reference proteome</keyword>